<dbReference type="HOGENOM" id="CLU_2264577_0_0_1"/>
<accession>A0A0D0E844</accession>
<proteinExistence type="predicted"/>
<reference evidence="1 2" key="1">
    <citation type="submission" date="2014-04" db="EMBL/GenBank/DDBJ databases">
        <authorList>
            <consortium name="DOE Joint Genome Institute"/>
            <person name="Kuo A."/>
            <person name="Kohler A."/>
            <person name="Jargeat P."/>
            <person name="Nagy L.G."/>
            <person name="Floudas D."/>
            <person name="Copeland A."/>
            <person name="Barry K.W."/>
            <person name="Cichocki N."/>
            <person name="Veneault-Fourrey C."/>
            <person name="LaButti K."/>
            <person name="Lindquist E.A."/>
            <person name="Lipzen A."/>
            <person name="Lundell T."/>
            <person name="Morin E."/>
            <person name="Murat C."/>
            <person name="Sun H."/>
            <person name="Tunlid A."/>
            <person name="Henrissat B."/>
            <person name="Grigoriev I.V."/>
            <person name="Hibbett D.S."/>
            <person name="Martin F."/>
            <person name="Nordberg H.P."/>
            <person name="Cantor M.N."/>
            <person name="Hua S.X."/>
        </authorList>
    </citation>
    <scope>NUCLEOTIDE SEQUENCE [LARGE SCALE GENOMIC DNA]</scope>
    <source>
        <strain evidence="1 2">Ve08.2h10</strain>
    </source>
</reference>
<evidence type="ECO:0000313" key="2">
    <source>
        <dbReference type="Proteomes" id="UP000054538"/>
    </source>
</evidence>
<gene>
    <name evidence="1" type="ORF">PAXRUDRAFT_439903</name>
</gene>
<sequence length="103" mass="12086">MPAHEIAFSAHYNKIRVVATSPKPYNGPESNLGKSYNDVITQIIGSRDKRCSNLLRHYPWRCKYRLPSYYTINQLDQQVIKNIMHESVRNKFNDEENTRKEGT</sequence>
<organism evidence="1 2">
    <name type="scientific">Paxillus rubicundulus Ve08.2h10</name>
    <dbReference type="NCBI Taxonomy" id="930991"/>
    <lineage>
        <taxon>Eukaryota</taxon>
        <taxon>Fungi</taxon>
        <taxon>Dikarya</taxon>
        <taxon>Basidiomycota</taxon>
        <taxon>Agaricomycotina</taxon>
        <taxon>Agaricomycetes</taxon>
        <taxon>Agaricomycetidae</taxon>
        <taxon>Boletales</taxon>
        <taxon>Paxilineae</taxon>
        <taxon>Paxillaceae</taxon>
        <taxon>Paxillus</taxon>
    </lineage>
</organism>
<dbReference type="InParanoid" id="A0A0D0E844"/>
<name>A0A0D0E844_9AGAM</name>
<dbReference type="AlphaFoldDB" id="A0A0D0E844"/>
<evidence type="ECO:0000313" key="1">
    <source>
        <dbReference type="EMBL" id="KIK94600.1"/>
    </source>
</evidence>
<keyword evidence="2" id="KW-1185">Reference proteome</keyword>
<reference evidence="2" key="2">
    <citation type="submission" date="2015-01" db="EMBL/GenBank/DDBJ databases">
        <title>Evolutionary Origins and Diversification of the Mycorrhizal Mutualists.</title>
        <authorList>
            <consortium name="DOE Joint Genome Institute"/>
            <consortium name="Mycorrhizal Genomics Consortium"/>
            <person name="Kohler A."/>
            <person name="Kuo A."/>
            <person name="Nagy L.G."/>
            <person name="Floudas D."/>
            <person name="Copeland A."/>
            <person name="Barry K.W."/>
            <person name="Cichocki N."/>
            <person name="Veneault-Fourrey C."/>
            <person name="LaButti K."/>
            <person name="Lindquist E.A."/>
            <person name="Lipzen A."/>
            <person name="Lundell T."/>
            <person name="Morin E."/>
            <person name="Murat C."/>
            <person name="Riley R."/>
            <person name="Ohm R."/>
            <person name="Sun H."/>
            <person name="Tunlid A."/>
            <person name="Henrissat B."/>
            <person name="Grigoriev I.V."/>
            <person name="Hibbett D.S."/>
            <person name="Martin F."/>
        </authorList>
    </citation>
    <scope>NUCLEOTIDE SEQUENCE [LARGE SCALE GENOMIC DNA]</scope>
    <source>
        <strain evidence="2">Ve08.2h10</strain>
    </source>
</reference>
<dbReference type="Proteomes" id="UP000054538">
    <property type="component" value="Unassembled WGS sequence"/>
</dbReference>
<protein>
    <submittedName>
        <fullName evidence="1">Uncharacterized protein</fullName>
    </submittedName>
</protein>
<dbReference type="EMBL" id="KN825096">
    <property type="protein sequence ID" value="KIK94600.1"/>
    <property type="molecule type" value="Genomic_DNA"/>
</dbReference>